<evidence type="ECO:0000313" key="1">
    <source>
        <dbReference type="EMBL" id="QIQ17551.1"/>
    </source>
</evidence>
<name>A0A6G9I2L0_ECOLX</name>
<reference evidence="1" key="1">
    <citation type="submission" date="2020-01" db="EMBL/GenBank/DDBJ databases">
        <title>Evolution and transmission of blaNDM-harboring conjugative plasmids in Escherichia coli.</title>
        <authorList>
            <person name="Zhu J."/>
            <person name="Zheng X."/>
            <person name="Jiang H."/>
        </authorList>
    </citation>
    <scope>NUCLEOTIDE SEQUENCE</scope>
    <source>
        <strain evidence="1">TJ-33</strain>
        <plasmid evidence="1">pNDM-TJ33</plasmid>
    </source>
</reference>
<accession>A0A6G9I2L0</accession>
<geneLocation type="plasmid" evidence="1">
    <name>pNDM-TJ33</name>
</geneLocation>
<keyword evidence="1" id="KW-0614">Plasmid</keyword>
<dbReference type="AlphaFoldDB" id="A0A6G9I2L0"/>
<organism evidence="1">
    <name type="scientific">Escherichia coli</name>
    <dbReference type="NCBI Taxonomy" id="562"/>
    <lineage>
        <taxon>Bacteria</taxon>
        <taxon>Pseudomonadati</taxon>
        <taxon>Pseudomonadota</taxon>
        <taxon>Gammaproteobacteria</taxon>
        <taxon>Enterobacterales</taxon>
        <taxon>Enterobacteriaceae</taxon>
        <taxon>Escherichia</taxon>
    </lineage>
</organism>
<protein>
    <submittedName>
        <fullName evidence="1">Uncharacterized protein</fullName>
    </submittedName>
</protein>
<proteinExistence type="predicted"/>
<dbReference type="EMBL" id="MN915010">
    <property type="protein sequence ID" value="QIQ17551.1"/>
    <property type="molecule type" value="Genomic_DNA"/>
</dbReference>
<sequence length="71" mass="8482">MSTLHVNHNMINNFSGYGVRQCFLVPYNVLIFKLKIENEHHEKDLFCVLKKTTKISLVRELHHDMIFFVSY</sequence>